<sequence>MGVRVFADLANELQQFNFPESPGWTIDEQLGRLHVHGVDLVDDVAVFDSWSCVTRLHDDGQADD</sequence>
<evidence type="ECO:0000313" key="1">
    <source>
        <dbReference type="EMBL" id="MDH6283216.1"/>
    </source>
</evidence>
<protein>
    <submittedName>
        <fullName evidence="1">Uncharacterized protein</fullName>
    </submittedName>
</protein>
<reference evidence="1 2" key="1">
    <citation type="submission" date="2023-04" db="EMBL/GenBank/DDBJ databases">
        <title>Forest soil microbial communities from Buena Vista Peninsula, Colon Province, Panama.</title>
        <authorList>
            <person name="Bouskill N."/>
        </authorList>
    </citation>
    <scope>NUCLEOTIDE SEQUENCE [LARGE SCALE GENOMIC DNA]</scope>
    <source>
        <strain evidence="1 2">CFH S0262</strain>
    </source>
</reference>
<name>A0ABT6MFW6_9NOCA</name>
<dbReference type="EMBL" id="JARXVC010000013">
    <property type="protein sequence ID" value="MDH6283216.1"/>
    <property type="molecule type" value="Genomic_DNA"/>
</dbReference>
<dbReference type="RefSeq" id="WP_280762491.1">
    <property type="nucleotide sequence ID" value="NZ_JARXVC010000013.1"/>
</dbReference>
<evidence type="ECO:0000313" key="2">
    <source>
        <dbReference type="Proteomes" id="UP001160334"/>
    </source>
</evidence>
<gene>
    <name evidence="1" type="ORF">M2280_004459</name>
</gene>
<organism evidence="1 2">
    <name type="scientific">Prescottella agglutinans</name>
    <dbReference type="NCBI Taxonomy" id="1644129"/>
    <lineage>
        <taxon>Bacteria</taxon>
        <taxon>Bacillati</taxon>
        <taxon>Actinomycetota</taxon>
        <taxon>Actinomycetes</taxon>
        <taxon>Mycobacteriales</taxon>
        <taxon>Nocardiaceae</taxon>
        <taxon>Prescottella</taxon>
    </lineage>
</organism>
<accession>A0ABT6MFW6</accession>
<comment type="caution">
    <text evidence="1">The sequence shown here is derived from an EMBL/GenBank/DDBJ whole genome shotgun (WGS) entry which is preliminary data.</text>
</comment>
<dbReference type="Proteomes" id="UP001160334">
    <property type="component" value="Unassembled WGS sequence"/>
</dbReference>
<proteinExistence type="predicted"/>
<keyword evidence="2" id="KW-1185">Reference proteome</keyword>